<name>A0A160TMU1_9ZZZZ</name>
<dbReference type="Pfam" id="PF07859">
    <property type="entry name" value="Abhydrolase_3"/>
    <property type="match status" value="1"/>
</dbReference>
<reference evidence="3" key="1">
    <citation type="submission" date="2015-10" db="EMBL/GenBank/DDBJ databases">
        <authorList>
            <person name="Gilbert D.G."/>
        </authorList>
    </citation>
    <scope>NUCLEOTIDE SEQUENCE</scope>
</reference>
<dbReference type="InterPro" id="IPR050300">
    <property type="entry name" value="GDXG_lipolytic_enzyme"/>
</dbReference>
<feature type="domain" description="Alpha/beta hydrolase fold-3" evidence="2">
    <location>
        <begin position="97"/>
        <end position="296"/>
    </location>
</feature>
<organism evidence="3">
    <name type="scientific">hydrothermal vent metagenome</name>
    <dbReference type="NCBI Taxonomy" id="652676"/>
    <lineage>
        <taxon>unclassified sequences</taxon>
        <taxon>metagenomes</taxon>
        <taxon>ecological metagenomes</taxon>
    </lineage>
</organism>
<dbReference type="AlphaFoldDB" id="A0A160TMU1"/>
<dbReference type="Gene3D" id="3.40.50.1820">
    <property type="entry name" value="alpha/beta hydrolase"/>
    <property type="match status" value="1"/>
</dbReference>
<evidence type="ECO:0000256" key="1">
    <source>
        <dbReference type="ARBA" id="ARBA00022801"/>
    </source>
</evidence>
<sequence>MMTKPADPRLHIAASVSPEAAAILRTVGAVLAAMPQREPPATLADFDSANVRGAAFAEQIMAAPLAKLSPETERWDANGTPVLTVRPQNATPGATPLVYIHGGGFVSGSARANLLTAAVAAATSRRIVHSIDYTLAPRATWRVILDQVVIAWQAILERHEAPPGLFGDSAGGCIATAATLLLRERGLALPSALVLLSPVVDLAGSGDTNATLAPVDYLERRMLEPGLRAYADQADWSNPLVSPIHGDFTEEFPPVLTQVGTREVLLSDSVRLHRALAGAGRMSRLEVYEGMPHVFQPILAATPEGRAAWSEIAAFWSEHLA</sequence>
<evidence type="ECO:0000259" key="2">
    <source>
        <dbReference type="Pfam" id="PF07859"/>
    </source>
</evidence>
<evidence type="ECO:0000313" key="3">
    <source>
        <dbReference type="EMBL" id="CUS45537.1"/>
    </source>
</evidence>
<accession>A0A160TMU1</accession>
<dbReference type="GO" id="GO:0004806">
    <property type="term" value="F:triacylglycerol lipase activity"/>
    <property type="evidence" value="ECO:0007669"/>
    <property type="project" value="TreeGrafter"/>
</dbReference>
<dbReference type="PANTHER" id="PTHR48081:SF30">
    <property type="entry name" value="ACETYL-HYDROLASE LIPR-RELATED"/>
    <property type="match status" value="1"/>
</dbReference>
<gene>
    <name evidence="3" type="ORF">MGWOODY_Smn3448</name>
</gene>
<dbReference type="SUPFAM" id="SSF53474">
    <property type="entry name" value="alpha/beta-Hydrolases"/>
    <property type="match status" value="1"/>
</dbReference>
<dbReference type="EMBL" id="CZQE01000275">
    <property type="protein sequence ID" value="CUS45537.1"/>
    <property type="molecule type" value="Genomic_DNA"/>
</dbReference>
<proteinExistence type="predicted"/>
<dbReference type="PANTHER" id="PTHR48081">
    <property type="entry name" value="AB HYDROLASE SUPERFAMILY PROTEIN C4A8.06C"/>
    <property type="match status" value="1"/>
</dbReference>
<protein>
    <submittedName>
        <fullName evidence="3">Lipase/esterase</fullName>
    </submittedName>
</protein>
<keyword evidence="1" id="KW-0378">Hydrolase</keyword>
<dbReference type="InterPro" id="IPR013094">
    <property type="entry name" value="AB_hydrolase_3"/>
</dbReference>
<dbReference type="InterPro" id="IPR029058">
    <property type="entry name" value="AB_hydrolase_fold"/>
</dbReference>